<name>A0A9P9DWA0_9PLEO</name>
<dbReference type="SUPFAM" id="SSF52540">
    <property type="entry name" value="P-loop containing nucleoside triphosphate hydrolases"/>
    <property type="match status" value="1"/>
</dbReference>
<evidence type="ECO:0000259" key="4">
    <source>
        <dbReference type="Pfam" id="PF25053"/>
    </source>
</evidence>
<reference evidence="5" key="1">
    <citation type="journal article" date="2021" name="Nat. Commun.">
        <title>Genetic determinants of endophytism in the Arabidopsis root mycobiome.</title>
        <authorList>
            <person name="Mesny F."/>
            <person name="Miyauchi S."/>
            <person name="Thiergart T."/>
            <person name="Pickel B."/>
            <person name="Atanasova L."/>
            <person name="Karlsson M."/>
            <person name="Huettel B."/>
            <person name="Barry K.W."/>
            <person name="Haridas S."/>
            <person name="Chen C."/>
            <person name="Bauer D."/>
            <person name="Andreopoulos W."/>
            <person name="Pangilinan J."/>
            <person name="LaButti K."/>
            <person name="Riley R."/>
            <person name="Lipzen A."/>
            <person name="Clum A."/>
            <person name="Drula E."/>
            <person name="Henrissat B."/>
            <person name="Kohler A."/>
            <person name="Grigoriev I.V."/>
            <person name="Martin F.M."/>
            <person name="Hacquard S."/>
        </authorList>
    </citation>
    <scope>NUCLEOTIDE SEQUENCE</scope>
    <source>
        <strain evidence="5">MPI-CAGE-CH-0243</strain>
    </source>
</reference>
<protein>
    <recommendedName>
        <fullName evidence="7">NACHT domain-containing protein</fullName>
    </recommendedName>
</protein>
<keyword evidence="1" id="KW-0677">Repeat</keyword>
<dbReference type="InterPro" id="IPR056884">
    <property type="entry name" value="NPHP3-like_N"/>
</dbReference>
<feature type="compositionally biased region" description="Polar residues" evidence="2">
    <location>
        <begin position="308"/>
        <end position="323"/>
    </location>
</feature>
<dbReference type="PANTHER" id="PTHR10039:SF5">
    <property type="entry name" value="NACHT DOMAIN-CONTAINING PROTEIN"/>
    <property type="match status" value="1"/>
</dbReference>
<dbReference type="SUPFAM" id="SSF58113">
    <property type="entry name" value="Apolipoprotein A-I"/>
    <property type="match status" value="1"/>
</dbReference>
<proteinExistence type="predicted"/>
<dbReference type="OrthoDB" id="443402at2759"/>
<evidence type="ECO:0000256" key="2">
    <source>
        <dbReference type="SAM" id="MobiDB-lite"/>
    </source>
</evidence>
<dbReference type="Pfam" id="PF24883">
    <property type="entry name" value="NPHP3_N"/>
    <property type="match status" value="1"/>
</dbReference>
<dbReference type="InterPro" id="IPR056693">
    <property type="entry name" value="DUF7791"/>
</dbReference>
<evidence type="ECO:0000313" key="5">
    <source>
        <dbReference type="EMBL" id="KAH7126583.1"/>
    </source>
</evidence>
<organism evidence="5 6">
    <name type="scientific">Dendryphion nanum</name>
    <dbReference type="NCBI Taxonomy" id="256645"/>
    <lineage>
        <taxon>Eukaryota</taxon>
        <taxon>Fungi</taxon>
        <taxon>Dikarya</taxon>
        <taxon>Ascomycota</taxon>
        <taxon>Pezizomycotina</taxon>
        <taxon>Dothideomycetes</taxon>
        <taxon>Pleosporomycetidae</taxon>
        <taxon>Pleosporales</taxon>
        <taxon>Torulaceae</taxon>
        <taxon>Dendryphion</taxon>
    </lineage>
</organism>
<feature type="compositionally biased region" description="Polar residues" evidence="2">
    <location>
        <begin position="332"/>
        <end position="352"/>
    </location>
</feature>
<dbReference type="Gene3D" id="3.40.50.300">
    <property type="entry name" value="P-loop containing nucleotide triphosphate hydrolases"/>
    <property type="match status" value="1"/>
</dbReference>
<dbReference type="PANTHER" id="PTHR10039">
    <property type="entry name" value="AMELOGENIN"/>
    <property type="match status" value="1"/>
</dbReference>
<evidence type="ECO:0000313" key="6">
    <source>
        <dbReference type="Proteomes" id="UP000700596"/>
    </source>
</evidence>
<feature type="region of interest" description="Disordered" evidence="2">
    <location>
        <begin position="1133"/>
        <end position="1153"/>
    </location>
</feature>
<feature type="region of interest" description="Disordered" evidence="2">
    <location>
        <begin position="305"/>
        <end position="354"/>
    </location>
</feature>
<dbReference type="Pfam" id="PF25053">
    <property type="entry name" value="DUF7791"/>
    <property type="match status" value="1"/>
</dbReference>
<feature type="domain" description="DUF7791" evidence="4">
    <location>
        <begin position="675"/>
        <end position="755"/>
    </location>
</feature>
<feature type="region of interest" description="Disordered" evidence="2">
    <location>
        <begin position="35"/>
        <end position="69"/>
    </location>
</feature>
<dbReference type="EMBL" id="JAGMWT010000006">
    <property type="protein sequence ID" value="KAH7126583.1"/>
    <property type="molecule type" value="Genomic_DNA"/>
</dbReference>
<evidence type="ECO:0008006" key="7">
    <source>
        <dbReference type="Google" id="ProtNLM"/>
    </source>
</evidence>
<feature type="compositionally biased region" description="Polar residues" evidence="2">
    <location>
        <begin position="48"/>
        <end position="66"/>
    </location>
</feature>
<dbReference type="Proteomes" id="UP000700596">
    <property type="component" value="Unassembled WGS sequence"/>
</dbReference>
<dbReference type="AlphaFoldDB" id="A0A9P9DWA0"/>
<accession>A0A9P9DWA0</accession>
<sequence length="1176" mass="132891">MEALAAYGLACNVMQTIQFGAATVKLCKRLYDGQSPDPHMESRRAALQKTTQDLHQSLSAPGSKTTTDGDLRSIADKLLKTSADLEKELAAVTAGANASKRTAFKKTFKFVFSKKSKIEELDASLKESQRAMETRVLVDLRVKLNQNHADLTSGFSNVDKQLQDFLQHLKQGHTKLEQLIDSNSGKVKDVVVQEAEKTRTHVDADGEKTRAHVDTEAEKSRAHINTHLETVRQTVIVESTNTRQQIEMSLNEHRSLQDTVAQVKTLLQSLYFDEMNMRKNAAAINESHGGTFQWIFGDDPKDEKSVGDFNSTGAGSNRSSLDFGSTAARSDGSGQDFNSVVARSNGSESELGSTAVPEAEKLNDFIEWFQSDDKIFWITGKPGSGKSSLIRFLTINERTQTVLKQWSEDAKIVSSFIWNAGHPLQRSQVGLLASLLYQLLSTNEQVAEHILKSVDLSRKRSISDWSRSDLLLTLVDALKFHQLPICLFIDGLDEIDAKEHDGPRGLIKLINTLESLPNVKLCLGSRDELIFRQKLRDYPQLRMQDLTQSDMEKFVSQTLVDEFDNCATKPITPDEVAELTRTIISKADGVFLWVHVVTKTIQQGLFGADDWDELSTRVSQLPQELTDLYSHMWKRFNDNDLKLYGYEAAIYFRMVMENTSLSLFRLMLCADAKLVREFLAGGGKTKITNEYLVKKCLLFRQRLLIRSAGLLEVSAYDQDAPLDIFSDEHSVSFIHRSARDFLTDTADGQKILNAQKGTWADVVKLRLPELVDMFLVPNSRTLEYKIRELCYLSGALLTQSFDREPQLELPLLNLFASILDRIPFWRDISIPFVFFAAQIGSLVFVKDFLEDLPADSSPNATWYKNEILRYACNGLYFAHWEQSPKRWCELISWLLEESADPNLLPTSFSGFNYTAKVLNQSPFITFLLCLREEVWSPRFLNSSSQLRNQILDLLALFLSHGADTSHRIIVDFNHGFEGTRFGKGVDDDFQPWHGLCHLYEIDVHALFKSNQHVLLKWIKSYKGPETRKKLLQDFFGTQHKMYVETYMSGRFVSRTAAGGTDEDTFFGLNEQDLDGSAGQSWEWKTKTDLAMGDPDQHRTCEWVVEKWVREGYLTEEVASAGDAEEVVRMLVGPNQGGGEDWAGEGEDGDGEKGLGEVDWGFREEFDELMGFLGEIR</sequence>
<evidence type="ECO:0000259" key="3">
    <source>
        <dbReference type="Pfam" id="PF24883"/>
    </source>
</evidence>
<gene>
    <name evidence="5" type="ORF">B0J11DRAFT_604289</name>
</gene>
<feature type="domain" description="Nephrocystin 3-like N-terminal" evidence="3">
    <location>
        <begin position="364"/>
        <end position="526"/>
    </location>
</feature>
<evidence type="ECO:0000256" key="1">
    <source>
        <dbReference type="ARBA" id="ARBA00022737"/>
    </source>
</evidence>
<comment type="caution">
    <text evidence="5">The sequence shown here is derived from an EMBL/GenBank/DDBJ whole genome shotgun (WGS) entry which is preliminary data.</text>
</comment>
<dbReference type="InterPro" id="IPR027417">
    <property type="entry name" value="P-loop_NTPase"/>
</dbReference>
<keyword evidence="6" id="KW-1185">Reference proteome</keyword>